<dbReference type="Proteomes" id="UP000005756">
    <property type="component" value="Unassembled WGS sequence"/>
</dbReference>
<dbReference type="Proteomes" id="UP000216538">
    <property type="component" value="Unassembled WGS sequence"/>
</dbReference>
<evidence type="ECO:0000259" key="1">
    <source>
        <dbReference type="Pfam" id="PF07693"/>
    </source>
</evidence>
<dbReference type="RefSeq" id="WP_007114545.1">
    <property type="nucleotide sequence ID" value="NZ_JH393260.1"/>
</dbReference>
<sequence length="1085" mass="124550">MNASSDYLNKKKSFQLEAPESQDLFQGKGHENAANGMLGVIRDNEDVHIIGVEGELGAGKSTVIKILERKLDSEKYKFIYFDADRYQYSSTKAAFVKVFYNKLRNIAKEGSADAIDIAKNKALGYHVEYTKRTNSSMSPYVIAFLGVTYLFLRNIKESVEITYSSFVNMGNGNASFIIEDFLTVAFSLSPLALWLAVKLRNKIKEGSEEITFGNIFKRNSDDRISEVFEVSKEVGSFELKEAFSVFSKSIPIDKTIILVIDNIDRVDPEKAKEVWSDLDIFTSISNERIKVILPYSEDHLAKSISPNVIEGKEYIAKRLPVVFRAPPIVTAGWREQFYIYWDQTLGEVKNSDKCAELIDVWRDGQSQITPRTLKKHINDICCTIKGNVADLECAVACTAYLLAVQKYNVKLNLLLTTENIKIDDKVLERKILATRRVLNSLYTVDEWTEIIACIHYQTNKDIARSELLYEPISQAISSYNAEEILSLSAIFGFDVFFQKAINSYDSREMVKLASFVLESESNKKKEWLLEWLPKINVKTKMESVPEDFDQKYVESARNLVESDYELNLRLINDGIVRAVTLIKKDDRSRDQNLQELYLYSRVEGFMPQAIVDCDAEIFVNNVWPSRSSLEDWDLNKIKFNRDKISKIVSSAVKINLEDKSFVEIFRWLMPKHYIGHIDYQDSDSPSSDLKLDIGSVGETGVFLMAYYQNLYESTTLEKIVINLKNGTLKGGLDQWTALLLLLASSGGQYNTTINHREPNKQPKKYSFKNIVDEMVVENPGYKNYMNSFLRFSRSFDDLVSSFKNSEIKSYLSPFVKDIVCDKQVFRLDINDFISSEKYGLLSGSHEDLDGDVVLLFLNGWSRFLNINLLESSKVFIDDIIESSNDVWKKRLRMAFEDRCVNSDDADGLIQNPSINEVRVVEWLSGSSYVSKSSSELRDLIEKFINNLDQEKIKSPSSLGNWLELMFSILHKNTKGALLRFLQAKFMEKTTSNLERFFIIESFPNDLMLEKAESDSAIDICIFLVDQAERESVLKWLDDQQWHLDDWSDEQVNHLVEAMQKHSDVFNFEKIKSNTVIQKKLKKEKK</sequence>
<dbReference type="Gene3D" id="3.40.50.300">
    <property type="entry name" value="P-loop containing nucleotide triphosphate hydrolases"/>
    <property type="match status" value="1"/>
</dbReference>
<reference evidence="3 5" key="2">
    <citation type="submission" date="2017-07" db="EMBL/GenBank/DDBJ databases">
        <title>Shotgun whole genome sequences of three halophilic bacterial isolates.</title>
        <authorList>
            <person name="Pozzo T."/>
            <person name="Higdon S.M."/>
            <person name="Quillaguaman J."/>
        </authorList>
    </citation>
    <scope>NUCLEOTIDE SEQUENCE [LARGE SCALE GENOMIC DNA]</scope>
    <source>
        <strain evidence="3 5">LC1</strain>
    </source>
</reference>
<organism evidence="2 4">
    <name type="scientific">Vreelandella boliviensis LC1</name>
    <dbReference type="NCBI Taxonomy" id="1072583"/>
    <lineage>
        <taxon>Bacteria</taxon>
        <taxon>Pseudomonadati</taxon>
        <taxon>Pseudomonadota</taxon>
        <taxon>Gammaproteobacteria</taxon>
        <taxon>Oceanospirillales</taxon>
        <taxon>Halomonadaceae</taxon>
        <taxon>Vreelandella</taxon>
    </lineage>
</organism>
<keyword evidence="5" id="KW-1185">Reference proteome</keyword>
<dbReference type="Pfam" id="PF07693">
    <property type="entry name" value="KAP_NTPase"/>
    <property type="match status" value="1"/>
</dbReference>
<evidence type="ECO:0000313" key="3">
    <source>
        <dbReference type="EMBL" id="OZT73073.1"/>
    </source>
</evidence>
<gene>
    <name evidence="3" type="ORF">CE457_16215</name>
    <name evidence="2" type="ORF">KUC_3617</name>
</gene>
<dbReference type="OrthoDB" id="6774658at2"/>
<dbReference type="EMBL" id="NPEY01000014">
    <property type="protein sequence ID" value="OZT73073.1"/>
    <property type="molecule type" value="Genomic_DNA"/>
</dbReference>
<evidence type="ECO:0000313" key="5">
    <source>
        <dbReference type="Proteomes" id="UP000216538"/>
    </source>
</evidence>
<accession>A0A265DUS7</accession>
<name>A0A265DUS7_9GAMM</name>
<evidence type="ECO:0000313" key="4">
    <source>
        <dbReference type="Proteomes" id="UP000005756"/>
    </source>
</evidence>
<feature type="domain" description="KAP NTPase" evidence="1">
    <location>
        <begin position="46"/>
        <end position="381"/>
    </location>
</feature>
<evidence type="ECO:0000313" key="2">
    <source>
        <dbReference type="EMBL" id="EHJ91174.1"/>
    </source>
</evidence>
<dbReference type="AlphaFoldDB" id="A0A265DUS7"/>
<dbReference type="InterPro" id="IPR011646">
    <property type="entry name" value="KAP_P-loop"/>
</dbReference>
<dbReference type="InterPro" id="IPR027417">
    <property type="entry name" value="P-loop_NTPase"/>
</dbReference>
<reference evidence="2 4" key="1">
    <citation type="submission" date="2011-10" db="EMBL/GenBank/DDBJ databases">
        <authorList>
            <person name="Quillaguamn J."/>
            <person name="Guzmn D."/>
            <person name="Balderrama-Subieta A."/>
            <person name="Cardona-Ortuo C."/>
            <person name="Guevara-Martnez M."/>
            <person name="Callisaya-Quispe N."/>
        </authorList>
    </citation>
    <scope>NUCLEOTIDE SEQUENCE [LARGE SCALE GENOMIC DNA]</scope>
    <source>
        <strain evidence="2 4">LC1</strain>
    </source>
</reference>
<proteinExistence type="predicted"/>
<protein>
    <recommendedName>
        <fullName evidence="1">KAP NTPase domain-containing protein</fullName>
    </recommendedName>
</protein>
<dbReference type="SUPFAM" id="SSF52540">
    <property type="entry name" value="P-loop containing nucleoside triphosphate hydrolases"/>
    <property type="match status" value="1"/>
</dbReference>
<dbReference type="EMBL" id="JH393260">
    <property type="protein sequence ID" value="EHJ91174.1"/>
    <property type="molecule type" value="Genomic_DNA"/>
</dbReference>